<name>A0ABV0TNE9_9TELE</name>
<reference evidence="2 3" key="1">
    <citation type="submission" date="2021-06" db="EMBL/GenBank/DDBJ databases">
        <authorList>
            <person name="Palmer J.M."/>
        </authorList>
    </citation>
    <scope>NUCLEOTIDE SEQUENCE [LARGE SCALE GENOMIC DNA]</scope>
    <source>
        <strain evidence="3">if_2019</strain>
        <tissue evidence="2">Muscle</tissue>
    </source>
</reference>
<evidence type="ECO:0000256" key="1">
    <source>
        <dbReference type="SAM" id="MobiDB-lite"/>
    </source>
</evidence>
<comment type="caution">
    <text evidence="2">The sequence shown here is derived from an EMBL/GenBank/DDBJ whole genome shotgun (WGS) entry which is preliminary data.</text>
</comment>
<feature type="region of interest" description="Disordered" evidence="1">
    <location>
        <begin position="1"/>
        <end position="53"/>
    </location>
</feature>
<evidence type="ECO:0000313" key="2">
    <source>
        <dbReference type="EMBL" id="MEQ2234026.1"/>
    </source>
</evidence>
<evidence type="ECO:0000313" key="3">
    <source>
        <dbReference type="Proteomes" id="UP001482620"/>
    </source>
</evidence>
<protein>
    <submittedName>
        <fullName evidence="2">Uncharacterized protein</fullName>
    </submittedName>
</protein>
<keyword evidence="3" id="KW-1185">Reference proteome</keyword>
<sequence length="106" mass="11710">MVPPAGGGPIGGWPRISRSGFARAGPARRNPATMRSPASPDPRPGSRVGPRLRRTGRYHMPRYFSPHEGFLNLEPFLTSSFSIWLPLYLPQPPSTEMSAPRLALWC</sequence>
<organism evidence="2 3">
    <name type="scientific">Ilyodon furcidens</name>
    <name type="common">goldbreast splitfin</name>
    <dbReference type="NCBI Taxonomy" id="33524"/>
    <lineage>
        <taxon>Eukaryota</taxon>
        <taxon>Metazoa</taxon>
        <taxon>Chordata</taxon>
        <taxon>Craniata</taxon>
        <taxon>Vertebrata</taxon>
        <taxon>Euteleostomi</taxon>
        <taxon>Actinopterygii</taxon>
        <taxon>Neopterygii</taxon>
        <taxon>Teleostei</taxon>
        <taxon>Neoteleostei</taxon>
        <taxon>Acanthomorphata</taxon>
        <taxon>Ovalentaria</taxon>
        <taxon>Atherinomorphae</taxon>
        <taxon>Cyprinodontiformes</taxon>
        <taxon>Goodeidae</taxon>
        <taxon>Ilyodon</taxon>
    </lineage>
</organism>
<feature type="compositionally biased region" description="Gly residues" evidence="1">
    <location>
        <begin position="1"/>
        <end position="11"/>
    </location>
</feature>
<accession>A0ABV0TNE9</accession>
<proteinExistence type="predicted"/>
<gene>
    <name evidence="2" type="ORF">ILYODFUR_027708</name>
</gene>
<dbReference type="Proteomes" id="UP001482620">
    <property type="component" value="Unassembled WGS sequence"/>
</dbReference>
<dbReference type="EMBL" id="JAHRIQ010038440">
    <property type="protein sequence ID" value="MEQ2234026.1"/>
    <property type="molecule type" value="Genomic_DNA"/>
</dbReference>